<gene>
    <name evidence="1" type="ORF">UFOPK3547_01628</name>
</gene>
<dbReference type="InterPro" id="IPR000888">
    <property type="entry name" value="RmlC-like"/>
</dbReference>
<dbReference type="InterPro" id="IPR014710">
    <property type="entry name" value="RmlC-like_jellyroll"/>
</dbReference>
<dbReference type="GO" id="GO:0000271">
    <property type="term" value="P:polysaccharide biosynthetic process"/>
    <property type="evidence" value="ECO:0007669"/>
    <property type="project" value="TreeGrafter"/>
</dbReference>
<protein>
    <submittedName>
        <fullName evidence="1">Unannotated protein</fullName>
    </submittedName>
</protein>
<dbReference type="EMBL" id="CAESAN010000188">
    <property type="protein sequence ID" value="CAB4347266.1"/>
    <property type="molecule type" value="Genomic_DNA"/>
</dbReference>
<dbReference type="SUPFAM" id="SSF51182">
    <property type="entry name" value="RmlC-like cupins"/>
    <property type="match status" value="1"/>
</dbReference>
<dbReference type="PANTHER" id="PTHR21047">
    <property type="entry name" value="DTDP-6-DEOXY-D-GLUCOSE-3,5 EPIMERASE"/>
    <property type="match status" value="1"/>
</dbReference>
<proteinExistence type="predicted"/>
<dbReference type="Gene3D" id="2.60.120.10">
    <property type="entry name" value="Jelly Rolls"/>
    <property type="match status" value="1"/>
</dbReference>
<name>A0A6J6A192_9ZZZZ</name>
<accession>A0A6J6A192</accession>
<evidence type="ECO:0000313" key="1">
    <source>
        <dbReference type="EMBL" id="CAB4347266.1"/>
    </source>
</evidence>
<organism evidence="1">
    <name type="scientific">freshwater metagenome</name>
    <dbReference type="NCBI Taxonomy" id="449393"/>
    <lineage>
        <taxon>unclassified sequences</taxon>
        <taxon>metagenomes</taxon>
        <taxon>ecological metagenomes</taxon>
    </lineage>
</organism>
<dbReference type="Pfam" id="PF00908">
    <property type="entry name" value="dTDP_sugar_isom"/>
    <property type="match status" value="1"/>
</dbReference>
<dbReference type="GO" id="GO:0005829">
    <property type="term" value="C:cytosol"/>
    <property type="evidence" value="ECO:0007669"/>
    <property type="project" value="TreeGrafter"/>
</dbReference>
<dbReference type="InterPro" id="IPR011051">
    <property type="entry name" value="RmlC_Cupin_sf"/>
</dbReference>
<sequence length="193" mass="21824">MTVPKVDTTLDAAIKDQQTVSAEGERVGDSISGLIVNSPAIHPDHRGRLFEVFTGSTDFWSDPVVYCYCFTIRALQIKGWGLHLHKNDRYTIIHGEMIVVLYDARSDSPTYRMTQQVTMSADGVRQLLIPAGVWHADVNISDEEIEIINFPTAVYDHEDPDRYMLPWDSDEIPFDLTSVFPVQTRQRSAPPES</sequence>
<dbReference type="PANTHER" id="PTHR21047:SF2">
    <property type="entry name" value="THYMIDINE DIPHOSPHO-4-KETO-RHAMNOSE 3,5-EPIMERASE"/>
    <property type="match status" value="1"/>
</dbReference>
<dbReference type="AlphaFoldDB" id="A0A6J6A192"/>
<reference evidence="1" key="1">
    <citation type="submission" date="2020-05" db="EMBL/GenBank/DDBJ databases">
        <authorList>
            <person name="Chiriac C."/>
            <person name="Salcher M."/>
            <person name="Ghai R."/>
            <person name="Kavagutti S V."/>
        </authorList>
    </citation>
    <scope>NUCLEOTIDE SEQUENCE</scope>
</reference>
<dbReference type="GO" id="GO:0008830">
    <property type="term" value="F:dTDP-4-dehydrorhamnose 3,5-epimerase activity"/>
    <property type="evidence" value="ECO:0007669"/>
    <property type="project" value="InterPro"/>
</dbReference>